<dbReference type="GO" id="GO:0005737">
    <property type="term" value="C:cytoplasm"/>
    <property type="evidence" value="ECO:0007669"/>
    <property type="project" value="TreeGrafter"/>
</dbReference>
<dbReference type="SUPFAM" id="SSF56059">
    <property type="entry name" value="Glutathione synthetase ATP-binding domain-like"/>
    <property type="match status" value="2"/>
</dbReference>
<dbReference type="GO" id="GO:0006508">
    <property type="term" value="P:proteolysis"/>
    <property type="evidence" value="ECO:0007669"/>
    <property type="project" value="InterPro"/>
</dbReference>
<keyword evidence="1" id="KW-1015">Disulfide bond</keyword>
<organism evidence="3 4">
    <name type="scientific">Symbiodinium microadriaticum</name>
    <name type="common">Dinoflagellate</name>
    <name type="synonym">Zooxanthella microadriatica</name>
    <dbReference type="NCBI Taxonomy" id="2951"/>
    <lineage>
        <taxon>Eukaryota</taxon>
        <taxon>Sar</taxon>
        <taxon>Alveolata</taxon>
        <taxon>Dinophyceae</taxon>
        <taxon>Suessiales</taxon>
        <taxon>Symbiodiniaceae</taxon>
        <taxon>Symbiodinium</taxon>
    </lineage>
</organism>
<dbReference type="InterPro" id="IPR025661">
    <property type="entry name" value="Pept_asp_AS"/>
</dbReference>
<dbReference type="Proteomes" id="UP000186817">
    <property type="component" value="Unassembled WGS sequence"/>
</dbReference>
<dbReference type="PANTHER" id="PTHR21621">
    <property type="entry name" value="RIBOSOMAL PROTEIN S6 MODIFICATION PROTEIN"/>
    <property type="match status" value="1"/>
</dbReference>
<evidence type="ECO:0000256" key="1">
    <source>
        <dbReference type="ARBA" id="ARBA00023157"/>
    </source>
</evidence>
<comment type="caution">
    <text evidence="3">The sequence shown here is derived from an EMBL/GenBank/DDBJ whole genome shotgun (WGS) entry which is preliminary data.</text>
</comment>
<evidence type="ECO:0000313" key="4">
    <source>
        <dbReference type="Proteomes" id="UP000186817"/>
    </source>
</evidence>
<dbReference type="GO" id="GO:0008234">
    <property type="term" value="F:cysteine-type peptidase activity"/>
    <property type="evidence" value="ECO:0007669"/>
    <property type="project" value="InterPro"/>
</dbReference>
<feature type="domain" description="Peptidase C1A papain C-terminal" evidence="2">
    <location>
        <begin position="116"/>
        <end position="356"/>
    </location>
</feature>
<evidence type="ECO:0000313" key="3">
    <source>
        <dbReference type="EMBL" id="OLQ06540.1"/>
    </source>
</evidence>
<dbReference type="SMART" id="SM00645">
    <property type="entry name" value="Pept_C1"/>
    <property type="match status" value="1"/>
</dbReference>
<dbReference type="InterPro" id="IPR025660">
    <property type="entry name" value="Pept_his_AS"/>
</dbReference>
<dbReference type="Pfam" id="PF00112">
    <property type="entry name" value="Peptidase_C1"/>
    <property type="match status" value="1"/>
</dbReference>
<dbReference type="PROSITE" id="PS00640">
    <property type="entry name" value="THIOL_PROTEASE_ASN"/>
    <property type="match status" value="1"/>
</dbReference>
<proteinExistence type="predicted"/>
<reference evidence="3 4" key="1">
    <citation type="submission" date="2016-02" db="EMBL/GenBank/DDBJ databases">
        <title>Genome analysis of coral dinoflagellate symbionts highlights evolutionary adaptations to a symbiotic lifestyle.</title>
        <authorList>
            <person name="Aranda M."/>
            <person name="Li Y."/>
            <person name="Liew Y.J."/>
            <person name="Baumgarten S."/>
            <person name="Simakov O."/>
            <person name="Wilson M."/>
            <person name="Piel J."/>
            <person name="Ashoor H."/>
            <person name="Bougouffa S."/>
            <person name="Bajic V.B."/>
            <person name="Ryu T."/>
            <person name="Ravasi T."/>
            <person name="Bayer T."/>
            <person name="Micklem G."/>
            <person name="Kim H."/>
            <person name="Bhak J."/>
            <person name="Lajeunesse T.C."/>
            <person name="Voolstra C.R."/>
        </authorList>
    </citation>
    <scope>NUCLEOTIDE SEQUENCE [LARGE SCALE GENOMIC DNA]</scope>
    <source>
        <strain evidence="3 4">CCMP2467</strain>
    </source>
</reference>
<accession>A0A1Q9EGI6</accession>
<dbReference type="OrthoDB" id="441519at2759"/>
<dbReference type="PROSITE" id="PS00639">
    <property type="entry name" value="THIOL_PROTEASE_HIS"/>
    <property type="match status" value="1"/>
</dbReference>
<dbReference type="PANTHER" id="PTHR21621:SF0">
    <property type="entry name" value="BETA-CITRYLGLUTAMATE SYNTHASE B-RELATED"/>
    <property type="match status" value="1"/>
</dbReference>
<gene>
    <name evidence="3" type="ORF">AK812_SmicGene10138</name>
</gene>
<protein>
    <submittedName>
        <fullName evidence="3">Fruit bromelain</fullName>
    </submittedName>
</protein>
<name>A0A1Q9EGI6_SYMMI</name>
<dbReference type="Gene3D" id="3.30.470.20">
    <property type="entry name" value="ATP-grasp fold, B domain"/>
    <property type="match status" value="2"/>
</dbReference>
<dbReference type="AlphaFoldDB" id="A0A1Q9EGI6"/>
<dbReference type="SUPFAM" id="SSF54001">
    <property type="entry name" value="Cysteine proteinases"/>
    <property type="match status" value="1"/>
</dbReference>
<dbReference type="Gene3D" id="3.90.70.10">
    <property type="entry name" value="Cysteine proteinases"/>
    <property type="match status" value="1"/>
</dbReference>
<dbReference type="GO" id="GO:0018169">
    <property type="term" value="F:ribosomal S6-glutamic acid ligase activity"/>
    <property type="evidence" value="ECO:0007669"/>
    <property type="project" value="TreeGrafter"/>
</dbReference>
<keyword evidence="4" id="KW-1185">Reference proteome</keyword>
<dbReference type="InterPro" id="IPR038765">
    <property type="entry name" value="Papain-like_cys_pep_sf"/>
</dbReference>
<evidence type="ECO:0000259" key="2">
    <source>
        <dbReference type="SMART" id="SM00645"/>
    </source>
</evidence>
<sequence length="509" mass="55550">MSPRDARKNFVQALAAVADKHGFEFSSQSHDWILQIRNKATGKQCSVFGYTFDVNPAAAVEICKEKAATSLVLGSHGVAHVPHQVFLSPSNPFTANYLPRSGMWAPVQEAVNKYGFPVVVKPLKGTGGLDVIKATCWREVEAAVQHIFSREYGLAVSPYKRVIDEYRCVCLGQQVKLTYRKAYDSFRNQYGRNEEYGSENYRERFADITDSEYRAMLGYRRMGWTPASSAIMRGAIVKQQPAAAVAVAELHKKLASPTRLSFSQLLAELAFQYVHQNGIASEAWTIYDGGIFNGCQKDATINHAVLLVGYGQDKKGQKYWLIRNSWGADWGEEGYMRLLRHDGDESNGGHHGFCGTDYDPKVRNSVVGDGVSSVGALMAARLSAATPEDMAAIIQASAELRPDDLARIPGKGEAAALQWKHNLGQGASADLKVPEDMASRLAKVAISAVDAIGMRFCSVDIIDVEGEGLMVMEVNGGVMMDSLMSQMGESGKGLAAELYEAAVLEALSR</sequence>
<dbReference type="EMBL" id="LSRX01000158">
    <property type="protein sequence ID" value="OLQ06540.1"/>
    <property type="molecule type" value="Genomic_DNA"/>
</dbReference>
<dbReference type="InterPro" id="IPR000668">
    <property type="entry name" value="Peptidase_C1A_C"/>
</dbReference>